<gene>
    <name evidence="1" type="ORF">NEMVEDRAFT_v1g232819</name>
</gene>
<protein>
    <submittedName>
        <fullName evidence="1">Uncharacterized protein</fullName>
    </submittedName>
</protein>
<dbReference type="InParanoid" id="A7S779"/>
<reference evidence="1" key="1">
    <citation type="journal article" date="2007" name="Science">
        <title>Sea anemone genome reveals ancestral eumetazoan gene repertoire and genomic organization.</title>
        <authorList>
            <person name="Putnam N.H."/>
            <person name="Srivastava M."/>
            <person name="Hellsten U."/>
            <person name="Dirks B."/>
            <person name="Chapman J."/>
            <person name="Salamov A."/>
            <person name="Terry A."/>
            <person name="Shapiro H."/>
            <person name="Lindquist E."/>
            <person name="Kapitonov V.V."/>
            <person name="Jurka J."/>
            <person name="Genikhovich G."/>
            <person name="Grigoriev I.V."/>
            <person name="Lucas S.M."/>
            <person name="Steele R.E."/>
            <person name="Finnerty J.R."/>
            <person name="Technau U."/>
            <person name="Martindale M.Q."/>
            <person name="Rokhsar D.S."/>
        </authorList>
    </citation>
    <scope>NUCLEOTIDE SEQUENCE [LARGE SCALE GENOMIC DNA]</scope>
    <source>
        <strain evidence="1">CH2 x CH6</strain>
    </source>
</reference>
<organism evidence="1 2">
    <name type="scientific">Nematostella vectensis</name>
    <name type="common">Starlet sea anemone</name>
    <dbReference type="NCBI Taxonomy" id="45351"/>
    <lineage>
        <taxon>Eukaryota</taxon>
        <taxon>Metazoa</taxon>
        <taxon>Cnidaria</taxon>
        <taxon>Anthozoa</taxon>
        <taxon>Hexacorallia</taxon>
        <taxon>Actiniaria</taxon>
        <taxon>Edwardsiidae</taxon>
        <taxon>Nematostella</taxon>
    </lineage>
</organism>
<proteinExistence type="predicted"/>
<keyword evidence="2" id="KW-1185">Reference proteome</keyword>
<evidence type="ECO:0000313" key="2">
    <source>
        <dbReference type="Proteomes" id="UP000001593"/>
    </source>
</evidence>
<dbReference type="HOGENOM" id="CLU_1423077_0_0_1"/>
<sequence length="191" mass="21102">MALAVPVIQNARAVLEDELGCSTSHDNQPLTSTVLTMTRAATTASTNLLNVPGTEEWQQTRWEMDKYLCCAQPSPIMPAIANLRKRKFRRESANVVNDFFTFDDDDDSASALFSDKDLVSDKVFITDNSTSYPMTFCATAQSYPSSKRLHSYIPSYSAEFESWVTGTNGANSPLSPAWSTSTVQTSSYPVR</sequence>
<dbReference type="EMBL" id="DS469591">
    <property type="protein sequence ID" value="EDO40450.1"/>
    <property type="molecule type" value="Genomic_DNA"/>
</dbReference>
<evidence type="ECO:0000313" key="1">
    <source>
        <dbReference type="EMBL" id="EDO40450.1"/>
    </source>
</evidence>
<accession>A7S779</accession>
<name>A7S779_NEMVE</name>
<dbReference type="Proteomes" id="UP000001593">
    <property type="component" value="Unassembled WGS sequence"/>
</dbReference>
<dbReference type="AlphaFoldDB" id="A7S779"/>